<keyword evidence="1" id="KW-0227">DNA damage</keyword>
<dbReference type="GO" id="GO:0006302">
    <property type="term" value="P:double-strand break repair"/>
    <property type="evidence" value="ECO:0007669"/>
    <property type="project" value="TreeGrafter"/>
</dbReference>
<organism evidence="3 4">
    <name type="scientific">Metallococcus carri</name>
    <dbReference type="NCBI Taxonomy" id="1656884"/>
    <lineage>
        <taxon>Bacteria</taxon>
        <taxon>Bacillati</taxon>
        <taxon>Actinomycetota</taxon>
        <taxon>Actinomycetes</taxon>
        <taxon>Micrococcales</taxon>
        <taxon>Dermacoccaceae</taxon>
        <taxon>Metallococcus</taxon>
    </lineage>
</organism>
<dbReference type="InterPro" id="IPR014555">
    <property type="entry name" value="RecF-like"/>
</dbReference>
<dbReference type="InterPro" id="IPR003959">
    <property type="entry name" value="ATPase_AAA_core"/>
</dbReference>
<dbReference type="Pfam" id="PF13304">
    <property type="entry name" value="AAA_21"/>
    <property type="match status" value="1"/>
</dbReference>
<protein>
    <submittedName>
        <fullName evidence="3">AAA family ATPase</fullName>
    </submittedName>
</protein>
<dbReference type="PIRSF" id="PIRSF029347">
    <property type="entry name" value="RecF"/>
    <property type="match status" value="1"/>
</dbReference>
<dbReference type="EMBL" id="JAAOIV010000001">
    <property type="protein sequence ID" value="NHN54319.1"/>
    <property type="molecule type" value="Genomic_DNA"/>
</dbReference>
<dbReference type="SUPFAM" id="SSF52540">
    <property type="entry name" value="P-loop containing nucleoside triphosphate hydrolases"/>
    <property type="match status" value="1"/>
</dbReference>
<dbReference type="GO" id="GO:0009432">
    <property type="term" value="P:SOS response"/>
    <property type="evidence" value="ECO:0007669"/>
    <property type="project" value="UniProtKB-KW"/>
</dbReference>
<evidence type="ECO:0000256" key="1">
    <source>
        <dbReference type="ARBA" id="ARBA00023236"/>
    </source>
</evidence>
<dbReference type="RefSeq" id="WP_166191780.1">
    <property type="nucleotide sequence ID" value="NZ_JAAOIV010000001.1"/>
</dbReference>
<evidence type="ECO:0000313" key="3">
    <source>
        <dbReference type="EMBL" id="NHN54319.1"/>
    </source>
</evidence>
<accession>A0A967E8Z0</accession>
<dbReference type="GO" id="GO:0005524">
    <property type="term" value="F:ATP binding"/>
    <property type="evidence" value="ECO:0007669"/>
    <property type="project" value="InterPro"/>
</dbReference>
<sequence>MITTLAVSGYRSLRDVVLPLAPLTVVTGANGTGKSSLYRALRLLADCGTGDVIGSLAREGGLQSVLWAGPETLAGARREGVVQGTMRKERISLRLGCATDDFGYLIDLGLPVPSSSLFDRDPEIKREVVWSGAVMRPATALVQRTRRLARCREESGWVELTDALPSFRSMLTEFSDHERWPELAAVRSQLRSWRFYDGFRCDSEAPARLPQVGTRSPVLAGDGANLAATVQTTIESGHTDFAETIAEALDGSRPEVVSRDGVFELVLHQPGMLRPLRASELSDGTLRFILWAAALTSVHRPSLMVLNEPESSIHPSLLPALAELMTRVARHTQLIVVSHAGELVDHLGAKPFDGEIDGSAVRFELAKDLGETRVEGMGMLTTPSWEWGKR</sequence>
<evidence type="ECO:0000259" key="2">
    <source>
        <dbReference type="Pfam" id="PF13304"/>
    </source>
</evidence>
<dbReference type="Proteomes" id="UP000744769">
    <property type="component" value="Unassembled WGS sequence"/>
</dbReference>
<keyword evidence="1" id="KW-0742">SOS response</keyword>
<gene>
    <name evidence="3" type="ORF">G9U51_00780</name>
</gene>
<dbReference type="Gene3D" id="3.40.50.300">
    <property type="entry name" value="P-loop containing nucleotide triphosphate hydrolases"/>
    <property type="match status" value="2"/>
</dbReference>
<evidence type="ECO:0000313" key="4">
    <source>
        <dbReference type="Proteomes" id="UP000744769"/>
    </source>
</evidence>
<comment type="caution">
    <text evidence="3">The sequence shown here is derived from an EMBL/GenBank/DDBJ whole genome shotgun (WGS) entry which is preliminary data.</text>
</comment>
<dbReference type="FunFam" id="3.40.50.300:FF:002708">
    <property type="entry name" value="FeS assembly ATPase SufC"/>
    <property type="match status" value="1"/>
</dbReference>
<dbReference type="GO" id="GO:0000731">
    <property type="term" value="P:DNA synthesis involved in DNA repair"/>
    <property type="evidence" value="ECO:0007669"/>
    <property type="project" value="TreeGrafter"/>
</dbReference>
<dbReference type="AlphaFoldDB" id="A0A967E8Z0"/>
<dbReference type="PANTHER" id="PTHR32182:SF25">
    <property type="entry name" value="SLR1056 PROTEIN"/>
    <property type="match status" value="1"/>
</dbReference>
<reference evidence="3" key="1">
    <citation type="submission" date="2020-03" db="EMBL/GenBank/DDBJ databases">
        <title>Draft sequencing of Calidifontibacter sp. DB0510.</title>
        <authorList>
            <person name="Kim D.-U."/>
        </authorList>
    </citation>
    <scope>NUCLEOTIDE SEQUENCE</scope>
    <source>
        <strain evidence="3">DB0510</strain>
    </source>
</reference>
<feature type="domain" description="ATPase AAA-type core" evidence="2">
    <location>
        <begin position="23"/>
        <end position="340"/>
    </location>
</feature>
<dbReference type="GO" id="GO:0016887">
    <property type="term" value="F:ATP hydrolysis activity"/>
    <property type="evidence" value="ECO:0007669"/>
    <property type="project" value="InterPro"/>
</dbReference>
<proteinExistence type="predicted"/>
<dbReference type="InterPro" id="IPR027417">
    <property type="entry name" value="P-loop_NTPase"/>
</dbReference>
<name>A0A967E8Z0_9MICO</name>
<dbReference type="PANTHER" id="PTHR32182">
    <property type="entry name" value="DNA REPLICATION AND REPAIR PROTEIN RECF"/>
    <property type="match status" value="1"/>
</dbReference>
<keyword evidence="4" id="KW-1185">Reference proteome</keyword>